<dbReference type="RefSeq" id="WP_074758263.1">
    <property type="nucleotide sequence ID" value="NZ_FNCO01000021.1"/>
</dbReference>
<gene>
    <name evidence="1" type="ORF">SAMN05216605_121110</name>
</gene>
<name>A0A1G8QZ07_9PSED</name>
<dbReference type="AlphaFoldDB" id="A0A1G8QZ07"/>
<organism evidence="1 2">
    <name type="scientific">Pseudomonas abietaniphila</name>
    <dbReference type="NCBI Taxonomy" id="89065"/>
    <lineage>
        <taxon>Bacteria</taxon>
        <taxon>Pseudomonadati</taxon>
        <taxon>Pseudomonadota</taxon>
        <taxon>Gammaproteobacteria</taxon>
        <taxon>Pseudomonadales</taxon>
        <taxon>Pseudomonadaceae</taxon>
        <taxon>Pseudomonas</taxon>
    </lineage>
</organism>
<keyword evidence="2" id="KW-1185">Reference proteome</keyword>
<evidence type="ECO:0000313" key="1">
    <source>
        <dbReference type="EMBL" id="SDJ09964.1"/>
    </source>
</evidence>
<reference evidence="2" key="1">
    <citation type="submission" date="2016-10" db="EMBL/GenBank/DDBJ databases">
        <authorList>
            <person name="Varghese N."/>
            <person name="Submissions S."/>
        </authorList>
    </citation>
    <scope>NUCLEOTIDE SEQUENCE [LARGE SCALE GENOMIC DNA]</scope>
    <source>
        <strain evidence="2">ATCC 700689</strain>
    </source>
</reference>
<dbReference type="EMBL" id="FNCO01000021">
    <property type="protein sequence ID" value="SDJ09964.1"/>
    <property type="molecule type" value="Genomic_DNA"/>
</dbReference>
<evidence type="ECO:0000313" key="2">
    <source>
        <dbReference type="Proteomes" id="UP000182894"/>
    </source>
</evidence>
<dbReference type="Proteomes" id="UP000182894">
    <property type="component" value="Unassembled WGS sequence"/>
</dbReference>
<proteinExistence type="predicted"/>
<dbReference type="OrthoDB" id="7028295at2"/>
<accession>A0A1G8QZ07</accession>
<protein>
    <submittedName>
        <fullName evidence="1">Uncharacterized protein</fullName>
    </submittedName>
</protein>
<dbReference type="STRING" id="89065.SAMN05216605_121110"/>
<sequence length="97" mass="11107">MSKQEMKFVQYERATFAFPDDIRRMRAVLAAGGIMAFELDIERLWKDYSSRGEANCNRWQDVPNDDSALLRILLAGFGIGASAFELDDDPLIPAKWY</sequence>